<comment type="caution">
    <text evidence="2">The sequence shown here is derived from an EMBL/GenBank/DDBJ whole genome shotgun (WGS) entry which is preliminary data.</text>
</comment>
<dbReference type="Gene3D" id="3.40.50.300">
    <property type="entry name" value="P-loop containing nucleotide triphosphate hydrolases"/>
    <property type="match status" value="1"/>
</dbReference>
<dbReference type="InterPro" id="IPR050168">
    <property type="entry name" value="AAA_ATPase_domain"/>
</dbReference>
<dbReference type="Proteomes" id="UP001589535">
    <property type="component" value="Unassembled WGS sequence"/>
</dbReference>
<dbReference type="InterPro" id="IPR003959">
    <property type="entry name" value="ATPase_AAA_core"/>
</dbReference>
<protein>
    <submittedName>
        <fullName evidence="2">AAA family ATPase</fullName>
    </submittedName>
</protein>
<accession>A0ABV5U9K4</accession>
<dbReference type="InterPro" id="IPR003593">
    <property type="entry name" value="AAA+_ATPase"/>
</dbReference>
<evidence type="ECO:0000313" key="2">
    <source>
        <dbReference type="EMBL" id="MFB9687121.1"/>
    </source>
</evidence>
<keyword evidence="3" id="KW-1185">Reference proteome</keyword>
<dbReference type="CDD" id="cd19481">
    <property type="entry name" value="RecA-like_protease"/>
    <property type="match status" value="1"/>
</dbReference>
<dbReference type="SUPFAM" id="SSF52540">
    <property type="entry name" value="P-loop containing nucleoside triphosphate hydrolases"/>
    <property type="match status" value="1"/>
</dbReference>
<proteinExistence type="predicted"/>
<evidence type="ECO:0000313" key="3">
    <source>
        <dbReference type="Proteomes" id="UP001589535"/>
    </source>
</evidence>
<dbReference type="PANTHER" id="PTHR23077">
    <property type="entry name" value="AAA-FAMILY ATPASE"/>
    <property type="match status" value="1"/>
</dbReference>
<dbReference type="SMART" id="SM00382">
    <property type="entry name" value="AAA"/>
    <property type="match status" value="1"/>
</dbReference>
<name>A0ABV5U9K4_9PSEU</name>
<dbReference type="InterPro" id="IPR027417">
    <property type="entry name" value="P-loop_NTPase"/>
</dbReference>
<dbReference type="PANTHER" id="PTHR23077:SF198">
    <property type="entry name" value="ATP-DEPENDENT ZINC METALLOPROTEASE FTSH"/>
    <property type="match status" value="1"/>
</dbReference>
<dbReference type="Pfam" id="PF00004">
    <property type="entry name" value="AAA"/>
    <property type="match status" value="1"/>
</dbReference>
<sequence>MAHSDLIRRLFASYVRSDDAGFRRTAGELIAEERRKNHRLLADELEHELNSQQRPGAGLSLTFKAIPKSRDERPLLRLSKPKHELDELVLAPKVRTVVDEIVTEHRARSVLTSHGLRPRARLIMLGAPGTGKSATAHAIAAELSLPVATASLAALTSSFLGDTSRNIESVVRFAEQTPCVLLLDEFDVLGQQRGQTGDHGELRRVAATVLQLLEDMHGESVVVATSNHPQLIDAAVWRRFDEVIGFGKLTQTQSSELISRKLKAVRSTITPLTWAKKLSGCSPAEVELVCFDALRRTVLAGKPAVDNESMTQAWQRLRDRLDTLGNAVTTGVAD</sequence>
<feature type="domain" description="AAA+ ATPase" evidence="1">
    <location>
        <begin position="118"/>
        <end position="250"/>
    </location>
</feature>
<dbReference type="RefSeq" id="WP_378197386.1">
    <property type="nucleotide sequence ID" value="NZ_JBHMBK010000017.1"/>
</dbReference>
<reference evidence="2 3" key="1">
    <citation type="submission" date="2024-09" db="EMBL/GenBank/DDBJ databases">
        <authorList>
            <person name="Sun Q."/>
            <person name="Mori K."/>
        </authorList>
    </citation>
    <scope>NUCLEOTIDE SEQUENCE [LARGE SCALE GENOMIC DNA]</scope>
    <source>
        <strain evidence="2 3">JCM 13852</strain>
    </source>
</reference>
<evidence type="ECO:0000259" key="1">
    <source>
        <dbReference type="SMART" id="SM00382"/>
    </source>
</evidence>
<gene>
    <name evidence="2" type="ORF">ACFFTO_23315</name>
</gene>
<dbReference type="EMBL" id="JBHMBK010000017">
    <property type="protein sequence ID" value="MFB9687121.1"/>
    <property type="molecule type" value="Genomic_DNA"/>
</dbReference>
<organism evidence="2 3">
    <name type="scientific">Amycolatopsis plumensis</name>
    <dbReference type="NCBI Taxonomy" id="236508"/>
    <lineage>
        <taxon>Bacteria</taxon>
        <taxon>Bacillati</taxon>
        <taxon>Actinomycetota</taxon>
        <taxon>Actinomycetes</taxon>
        <taxon>Pseudonocardiales</taxon>
        <taxon>Pseudonocardiaceae</taxon>
        <taxon>Amycolatopsis</taxon>
    </lineage>
</organism>